<dbReference type="InterPro" id="IPR050097">
    <property type="entry name" value="Ferredoxin-NADP_redctase_2"/>
</dbReference>
<evidence type="ECO:0000313" key="10">
    <source>
        <dbReference type="EMBL" id="HGF32996.1"/>
    </source>
</evidence>
<evidence type="ECO:0000256" key="2">
    <source>
        <dbReference type="ARBA" id="ARBA00022630"/>
    </source>
</evidence>
<dbReference type="GO" id="GO:0004791">
    <property type="term" value="F:thioredoxin-disulfide reductase (NADPH) activity"/>
    <property type="evidence" value="ECO:0007669"/>
    <property type="project" value="UniProtKB-UniRule"/>
</dbReference>
<evidence type="ECO:0000256" key="4">
    <source>
        <dbReference type="ARBA" id="ARBA00023002"/>
    </source>
</evidence>
<dbReference type="GO" id="GO:0019430">
    <property type="term" value="P:removal of superoxide radicals"/>
    <property type="evidence" value="ECO:0007669"/>
    <property type="project" value="UniProtKB-UniRule"/>
</dbReference>
<evidence type="ECO:0000256" key="7">
    <source>
        <dbReference type="RuleBase" id="RU003880"/>
    </source>
</evidence>
<feature type="domain" description="FAD/NAD(P)-binding" evidence="9">
    <location>
        <begin position="7"/>
        <end position="295"/>
    </location>
</feature>
<dbReference type="InterPro" id="IPR036188">
    <property type="entry name" value="FAD/NAD-bd_sf"/>
</dbReference>
<organism evidence="10">
    <name type="scientific">Desulfobacca acetoxidans</name>
    <dbReference type="NCBI Taxonomy" id="60893"/>
    <lineage>
        <taxon>Bacteria</taxon>
        <taxon>Pseudomonadati</taxon>
        <taxon>Thermodesulfobacteriota</taxon>
        <taxon>Desulfobaccia</taxon>
        <taxon>Desulfobaccales</taxon>
        <taxon>Desulfobaccaceae</taxon>
        <taxon>Desulfobacca</taxon>
    </lineage>
</organism>
<evidence type="ECO:0000256" key="8">
    <source>
        <dbReference type="RuleBase" id="RU003881"/>
    </source>
</evidence>
<comment type="catalytic activity">
    <reaction evidence="7">
        <text>[thioredoxin]-dithiol + NADP(+) = [thioredoxin]-disulfide + NADPH + H(+)</text>
        <dbReference type="Rhea" id="RHEA:20345"/>
        <dbReference type="Rhea" id="RHEA-COMP:10698"/>
        <dbReference type="Rhea" id="RHEA-COMP:10700"/>
        <dbReference type="ChEBI" id="CHEBI:15378"/>
        <dbReference type="ChEBI" id="CHEBI:29950"/>
        <dbReference type="ChEBI" id="CHEBI:50058"/>
        <dbReference type="ChEBI" id="CHEBI:57783"/>
        <dbReference type="ChEBI" id="CHEBI:58349"/>
        <dbReference type="EC" id="1.8.1.9"/>
    </reaction>
</comment>
<dbReference type="PROSITE" id="PS00573">
    <property type="entry name" value="PYRIDINE_REDOX_2"/>
    <property type="match status" value="1"/>
</dbReference>
<dbReference type="Pfam" id="PF07992">
    <property type="entry name" value="Pyr_redox_2"/>
    <property type="match status" value="1"/>
</dbReference>
<name>A0A7C3UW65_9BACT</name>
<dbReference type="InterPro" id="IPR008255">
    <property type="entry name" value="Pyr_nucl-diS_OxRdtase_2_AS"/>
</dbReference>
<dbReference type="AlphaFoldDB" id="A0A7C3UW65"/>
<gene>
    <name evidence="10" type="primary">trxB</name>
    <name evidence="10" type="ORF">ENW96_01220</name>
</gene>
<dbReference type="InterPro" id="IPR005982">
    <property type="entry name" value="Thioredox_Rdtase"/>
</dbReference>
<dbReference type="PRINTS" id="PR00368">
    <property type="entry name" value="FADPNR"/>
</dbReference>
<protein>
    <recommendedName>
        <fullName evidence="7">Thioredoxin reductase</fullName>
        <ecNumber evidence="7">1.8.1.9</ecNumber>
    </recommendedName>
</protein>
<evidence type="ECO:0000256" key="6">
    <source>
        <dbReference type="ARBA" id="ARBA00023284"/>
    </source>
</evidence>
<keyword evidence="2 7" id="KW-0285">Flavoprotein</keyword>
<comment type="cofactor">
    <cofactor evidence="8">
        <name>FAD</name>
        <dbReference type="ChEBI" id="CHEBI:57692"/>
    </cofactor>
    <text evidence="8">Binds 1 FAD per subunit.</text>
</comment>
<dbReference type="EC" id="1.8.1.9" evidence="7"/>
<reference evidence="10" key="1">
    <citation type="journal article" date="2020" name="mSystems">
        <title>Genome- and Community-Level Interaction Insights into Carbon Utilization and Element Cycling Functions of Hydrothermarchaeota in Hydrothermal Sediment.</title>
        <authorList>
            <person name="Zhou Z."/>
            <person name="Liu Y."/>
            <person name="Xu W."/>
            <person name="Pan J."/>
            <person name="Luo Z.H."/>
            <person name="Li M."/>
        </authorList>
    </citation>
    <scope>NUCLEOTIDE SEQUENCE [LARGE SCALE GENOMIC DNA]</scope>
    <source>
        <strain evidence="10">SpSt-897</strain>
    </source>
</reference>
<evidence type="ECO:0000256" key="5">
    <source>
        <dbReference type="ARBA" id="ARBA00023157"/>
    </source>
</evidence>
<comment type="caution">
    <text evidence="10">The sequence shown here is derived from an EMBL/GenBank/DDBJ whole genome shotgun (WGS) entry which is preliminary data.</text>
</comment>
<evidence type="ECO:0000259" key="9">
    <source>
        <dbReference type="Pfam" id="PF07992"/>
    </source>
</evidence>
<dbReference type="PANTHER" id="PTHR48105">
    <property type="entry name" value="THIOREDOXIN REDUCTASE 1-RELATED-RELATED"/>
    <property type="match status" value="1"/>
</dbReference>
<keyword evidence="3 7" id="KW-0274">FAD</keyword>
<proteinExistence type="inferred from homology"/>
<keyword evidence="5" id="KW-1015">Disulfide bond</keyword>
<dbReference type="EMBL" id="DTMF01000034">
    <property type="protein sequence ID" value="HGF32996.1"/>
    <property type="molecule type" value="Genomic_DNA"/>
</dbReference>
<evidence type="ECO:0000256" key="1">
    <source>
        <dbReference type="ARBA" id="ARBA00009333"/>
    </source>
</evidence>
<keyword evidence="6 7" id="KW-0676">Redox-active center</keyword>
<sequence length="316" mass="34427">MTSRDCDLVIIGGGPAGLTAGIYAGRARLCAFLIEKLIHGGQMMTTDLVENYPGFPEGISGPELSDRMRQQAERFGLKILTGEVVQLIPGTAQDPAITVVTEDRRLRSGAVVIATGASYRHLGVPGEKEFIGKGVSFCATCDGALYRDQEIAMVGGGDTALSEVIFLTRFAKKIHLIHRREALRGAKYLQEQVLNHEKVQVHWNTVVEEFRGGQYLESLKLKNVKTEEESELTVTGCFIAIGITPNTQWLNDLVPTDEWGFIVTDQEMATQVPGIFAAGDVRSKNLWQIATAVGDGAIAAYAVEKYLDKLRGEGKS</sequence>
<dbReference type="SUPFAM" id="SSF51905">
    <property type="entry name" value="FAD/NAD(P)-binding domain"/>
    <property type="match status" value="1"/>
</dbReference>
<dbReference type="PRINTS" id="PR00469">
    <property type="entry name" value="PNDRDTASEII"/>
</dbReference>
<dbReference type="GO" id="GO:0005737">
    <property type="term" value="C:cytoplasm"/>
    <property type="evidence" value="ECO:0007669"/>
    <property type="project" value="InterPro"/>
</dbReference>
<comment type="similarity">
    <text evidence="1 7">Belongs to the class-II pyridine nucleotide-disulfide oxidoreductase family.</text>
</comment>
<evidence type="ECO:0000256" key="3">
    <source>
        <dbReference type="ARBA" id="ARBA00022827"/>
    </source>
</evidence>
<accession>A0A7C3UW65</accession>
<dbReference type="InterPro" id="IPR023753">
    <property type="entry name" value="FAD/NAD-binding_dom"/>
</dbReference>
<keyword evidence="4 7" id="KW-0560">Oxidoreductase</keyword>
<dbReference type="NCBIfam" id="TIGR01292">
    <property type="entry name" value="TRX_reduct"/>
    <property type="match status" value="1"/>
</dbReference>
<comment type="subunit">
    <text evidence="7">Homodimer.</text>
</comment>
<keyword evidence="8" id="KW-0521">NADP</keyword>
<dbReference type="Gene3D" id="3.50.50.60">
    <property type="entry name" value="FAD/NAD(P)-binding domain"/>
    <property type="match status" value="2"/>
</dbReference>